<sequence>MTKIIPALGLTAAGVAAAAVTSAPPAHAQYPTPPGDWNHNCPSAYVCLYESASDWNNGKIDTKYYTYGVHNLKDQVGYHVVYNHQTGGAKVSLNKYYGGGGAVHTIKAGYHRTYNLTPINSVTLYK</sequence>
<dbReference type="AlphaFoldDB" id="A0A516Q0A3"/>
<protein>
    <recommendedName>
        <fullName evidence="4">Peptidase inhibitor family I36</fullName>
    </recommendedName>
</protein>
<gene>
    <name evidence="2" type="ORF">FOE78_13850</name>
</gene>
<reference evidence="2 3" key="1">
    <citation type="submission" date="2019-07" db="EMBL/GenBank/DDBJ databases">
        <title>Microlunatus dokdonensis sp. nov. isolated from the rhizospheric soil of the wild plant Elymus tsukushiensis.</title>
        <authorList>
            <person name="Ghim S.-Y."/>
            <person name="Hwang Y.-J."/>
            <person name="Son J.-S."/>
            <person name="Shin J.-H."/>
        </authorList>
    </citation>
    <scope>NUCLEOTIDE SEQUENCE [LARGE SCALE GENOMIC DNA]</scope>
    <source>
        <strain evidence="2 3">KUDC0627</strain>
    </source>
</reference>
<feature type="signal peptide" evidence="1">
    <location>
        <begin position="1"/>
        <end position="28"/>
    </location>
</feature>
<proteinExistence type="predicted"/>
<organism evidence="2 3">
    <name type="scientific">Microlunatus elymi</name>
    <dbReference type="NCBI Taxonomy" id="2596828"/>
    <lineage>
        <taxon>Bacteria</taxon>
        <taxon>Bacillati</taxon>
        <taxon>Actinomycetota</taxon>
        <taxon>Actinomycetes</taxon>
        <taxon>Propionibacteriales</taxon>
        <taxon>Propionibacteriaceae</taxon>
        <taxon>Microlunatus</taxon>
    </lineage>
</organism>
<keyword evidence="3" id="KW-1185">Reference proteome</keyword>
<dbReference type="RefSeq" id="WP_143986812.1">
    <property type="nucleotide sequence ID" value="NZ_CP041692.1"/>
</dbReference>
<dbReference type="KEGG" id="mik:FOE78_13850"/>
<dbReference type="Proteomes" id="UP000319263">
    <property type="component" value="Chromosome"/>
</dbReference>
<feature type="chain" id="PRO_5021895841" description="Peptidase inhibitor family I36" evidence="1">
    <location>
        <begin position="29"/>
        <end position="126"/>
    </location>
</feature>
<evidence type="ECO:0000313" key="3">
    <source>
        <dbReference type="Proteomes" id="UP000319263"/>
    </source>
</evidence>
<evidence type="ECO:0000256" key="1">
    <source>
        <dbReference type="SAM" id="SignalP"/>
    </source>
</evidence>
<name>A0A516Q0A3_9ACTN</name>
<accession>A0A516Q0A3</accession>
<dbReference type="OrthoDB" id="4325857at2"/>
<evidence type="ECO:0008006" key="4">
    <source>
        <dbReference type="Google" id="ProtNLM"/>
    </source>
</evidence>
<evidence type="ECO:0000313" key="2">
    <source>
        <dbReference type="EMBL" id="QDP96850.1"/>
    </source>
</evidence>
<dbReference type="EMBL" id="CP041692">
    <property type="protein sequence ID" value="QDP96850.1"/>
    <property type="molecule type" value="Genomic_DNA"/>
</dbReference>
<keyword evidence="1" id="KW-0732">Signal</keyword>